<evidence type="ECO:0000256" key="6">
    <source>
        <dbReference type="RuleBase" id="RU004504"/>
    </source>
</evidence>
<organism evidence="8 9">
    <name type="scientific">Candidatus Blautia faecavium</name>
    <dbReference type="NCBI Taxonomy" id="2838487"/>
    <lineage>
        <taxon>Bacteria</taxon>
        <taxon>Bacillati</taxon>
        <taxon>Bacillota</taxon>
        <taxon>Clostridia</taxon>
        <taxon>Lachnospirales</taxon>
        <taxon>Lachnospiraceae</taxon>
        <taxon>Blautia</taxon>
    </lineage>
</organism>
<evidence type="ECO:0000256" key="5">
    <source>
        <dbReference type="ARBA" id="ARBA00050776"/>
    </source>
</evidence>
<dbReference type="InterPro" id="IPR015421">
    <property type="entry name" value="PyrdxlP-dep_Trfase_major"/>
</dbReference>
<dbReference type="InterPro" id="IPR016454">
    <property type="entry name" value="Cysteine_dSase"/>
</dbReference>
<evidence type="ECO:0000256" key="1">
    <source>
        <dbReference type="ARBA" id="ARBA00001933"/>
    </source>
</evidence>
<evidence type="ECO:0000256" key="4">
    <source>
        <dbReference type="ARBA" id="ARBA00022898"/>
    </source>
</evidence>
<keyword evidence="4" id="KW-0663">Pyridoxal phosphate</keyword>
<comment type="similarity">
    <text evidence="2">Belongs to the class-V pyridoxal-phosphate-dependent aminotransferase family. Csd subfamily.</text>
</comment>
<sequence length="389" mass="42564">MKKIYLDQASTSYPKAPTVAEAVYTYLSQSAVNVNRGSYDCAYSIEEKVFETREQLCRLFHFPKIQNVIFTSNVTMSLNFLLKGLLRPGDHVLVSSMEHNAVMRPLTQLKDLGVSFTRIPCDCEGNLLLSKAADLIRPETKALVCLHASNVCGTLMPVEKLGAFCKKHGLVFLLDAAQTAGVFPLDMEAMQIDALAFTGHKGLRGPQGIGGFLIRDELVPKLTPLISGGTGSISHTEEIPEFMPDRFEAGTPNLPGILGLHAALSYLEGHSMEEMRNHELALTRYFLDGLHSVDPDGEYIRIIGKKDTDGRCAVVSVQTPKIDMAKAAYALDQTYGIMTRVGLHCAPSAHQTLGTYPEGTIRFSFGPENTKEEVDIALEALFAVAGKNR</sequence>
<dbReference type="InterPro" id="IPR015424">
    <property type="entry name" value="PyrdxlP-dep_Trfase"/>
</dbReference>
<dbReference type="Gene3D" id="3.90.1150.10">
    <property type="entry name" value="Aspartate Aminotransferase, domain 1"/>
    <property type="match status" value="1"/>
</dbReference>
<dbReference type="Pfam" id="PF00266">
    <property type="entry name" value="Aminotran_5"/>
    <property type="match status" value="1"/>
</dbReference>
<protein>
    <recommendedName>
        <fullName evidence="3">cysteine desulfurase</fullName>
        <ecNumber evidence="3">2.8.1.7</ecNumber>
    </recommendedName>
</protein>
<evidence type="ECO:0000313" key="8">
    <source>
        <dbReference type="EMBL" id="HJB27177.1"/>
    </source>
</evidence>
<dbReference type="EC" id="2.8.1.7" evidence="3"/>
<accession>A0A9D2RUG3</accession>
<keyword evidence="8" id="KW-0808">Transferase</keyword>
<reference evidence="8" key="2">
    <citation type="submission" date="2021-04" db="EMBL/GenBank/DDBJ databases">
        <authorList>
            <person name="Gilroy R."/>
        </authorList>
    </citation>
    <scope>NUCLEOTIDE SEQUENCE</scope>
    <source>
        <strain evidence="8">ChiSjej1B19-5720</strain>
    </source>
</reference>
<dbReference type="PANTHER" id="PTHR43586">
    <property type="entry name" value="CYSTEINE DESULFURASE"/>
    <property type="match status" value="1"/>
</dbReference>
<gene>
    <name evidence="8" type="ORF">IAA06_00050</name>
</gene>
<comment type="catalytic activity">
    <reaction evidence="5">
        <text>(sulfur carrier)-H + L-cysteine = (sulfur carrier)-SH + L-alanine</text>
        <dbReference type="Rhea" id="RHEA:43892"/>
        <dbReference type="Rhea" id="RHEA-COMP:14737"/>
        <dbReference type="Rhea" id="RHEA-COMP:14739"/>
        <dbReference type="ChEBI" id="CHEBI:29917"/>
        <dbReference type="ChEBI" id="CHEBI:35235"/>
        <dbReference type="ChEBI" id="CHEBI:57972"/>
        <dbReference type="ChEBI" id="CHEBI:64428"/>
        <dbReference type="EC" id="2.8.1.7"/>
    </reaction>
</comment>
<dbReference type="PIRSF" id="PIRSF005572">
    <property type="entry name" value="NifS"/>
    <property type="match status" value="1"/>
</dbReference>
<dbReference type="EMBL" id="DWYZ01000002">
    <property type="protein sequence ID" value="HJB27177.1"/>
    <property type="molecule type" value="Genomic_DNA"/>
</dbReference>
<comment type="caution">
    <text evidence="8">The sequence shown here is derived from an EMBL/GenBank/DDBJ whole genome shotgun (WGS) entry which is preliminary data.</text>
</comment>
<dbReference type="InterPro" id="IPR015422">
    <property type="entry name" value="PyrdxlP-dep_Trfase_small"/>
</dbReference>
<dbReference type="Proteomes" id="UP000823842">
    <property type="component" value="Unassembled WGS sequence"/>
</dbReference>
<evidence type="ECO:0000256" key="3">
    <source>
        <dbReference type="ARBA" id="ARBA00012239"/>
    </source>
</evidence>
<dbReference type="InterPro" id="IPR000192">
    <property type="entry name" value="Aminotrans_V_dom"/>
</dbReference>
<evidence type="ECO:0000256" key="2">
    <source>
        <dbReference type="ARBA" id="ARBA00010447"/>
    </source>
</evidence>
<dbReference type="GO" id="GO:0008483">
    <property type="term" value="F:transaminase activity"/>
    <property type="evidence" value="ECO:0007669"/>
    <property type="project" value="UniProtKB-KW"/>
</dbReference>
<evidence type="ECO:0000259" key="7">
    <source>
        <dbReference type="Pfam" id="PF00266"/>
    </source>
</evidence>
<proteinExistence type="inferred from homology"/>
<name>A0A9D2RUG3_9FIRM</name>
<dbReference type="AlphaFoldDB" id="A0A9D2RUG3"/>
<evidence type="ECO:0000313" key="9">
    <source>
        <dbReference type="Proteomes" id="UP000823842"/>
    </source>
</evidence>
<keyword evidence="8" id="KW-0032">Aminotransferase</keyword>
<dbReference type="PROSITE" id="PS00595">
    <property type="entry name" value="AA_TRANSFER_CLASS_5"/>
    <property type="match status" value="1"/>
</dbReference>
<dbReference type="SUPFAM" id="SSF53383">
    <property type="entry name" value="PLP-dependent transferases"/>
    <property type="match status" value="1"/>
</dbReference>
<comment type="cofactor">
    <cofactor evidence="1 6">
        <name>pyridoxal 5'-phosphate</name>
        <dbReference type="ChEBI" id="CHEBI:597326"/>
    </cofactor>
</comment>
<dbReference type="NCBIfam" id="TIGR01977">
    <property type="entry name" value="am_tr_V_EF2568"/>
    <property type="match status" value="1"/>
</dbReference>
<feature type="domain" description="Aminotransferase class V" evidence="7">
    <location>
        <begin position="4"/>
        <end position="375"/>
    </location>
</feature>
<dbReference type="PANTHER" id="PTHR43586:SF4">
    <property type="entry name" value="ISOPENICILLIN N EPIMERASE"/>
    <property type="match status" value="1"/>
</dbReference>
<dbReference type="InterPro" id="IPR020578">
    <property type="entry name" value="Aminotrans_V_PyrdxlP_BS"/>
</dbReference>
<dbReference type="GO" id="GO:0031071">
    <property type="term" value="F:cysteine desulfurase activity"/>
    <property type="evidence" value="ECO:0007669"/>
    <property type="project" value="UniProtKB-EC"/>
</dbReference>
<reference evidence="8" key="1">
    <citation type="journal article" date="2021" name="PeerJ">
        <title>Extensive microbial diversity within the chicken gut microbiome revealed by metagenomics and culture.</title>
        <authorList>
            <person name="Gilroy R."/>
            <person name="Ravi A."/>
            <person name="Getino M."/>
            <person name="Pursley I."/>
            <person name="Horton D.L."/>
            <person name="Alikhan N.F."/>
            <person name="Baker D."/>
            <person name="Gharbi K."/>
            <person name="Hall N."/>
            <person name="Watson M."/>
            <person name="Adriaenssens E.M."/>
            <person name="Foster-Nyarko E."/>
            <person name="Jarju S."/>
            <person name="Secka A."/>
            <person name="Antonio M."/>
            <person name="Oren A."/>
            <person name="Chaudhuri R.R."/>
            <person name="La Ragione R."/>
            <person name="Hildebrand F."/>
            <person name="Pallen M.J."/>
        </authorList>
    </citation>
    <scope>NUCLEOTIDE SEQUENCE</scope>
    <source>
        <strain evidence="8">ChiSjej1B19-5720</strain>
    </source>
</reference>
<dbReference type="Gene3D" id="3.40.640.10">
    <property type="entry name" value="Type I PLP-dependent aspartate aminotransferase-like (Major domain)"/>
    <property type="match status" value="1"/>
</dbReference>
<dbReference type="InterPro" id="IPR010969">
    <property type="entry name" value="Cys_dSase-rel_unknwn_funct"/>
</dbReference>